<comment type="catalytic activity">
    <reaction evidence="1 9">
        <text>Endohydrolysis of (1-&gt;4)-beta-D-xylosidic linkages in xylans.</text>
        <dbReference type="EC" id="3.2.1.8"/>
    </reaction>
</comment>
<keyword evidence="5 9" id="KW-0378">Hydrolase</keyword>
<dbReference type="PRINTS" id="PR00134">
    <property type="entry name" value="GLHYDRLASE10"/>
</dbReference>
<dbReference type="InterPro" id="IPR017853">
    <property type="entry name" value="GH"/>
</dbReference>
<keyword evidence="4" id="KW-0732">Signal</keyword>
<evidence type="ECO:0000256" key="2">
    <source>
        <dbReference type="ARBA" id="ARBA00007495"/>
    </source>
</evidence>
<dbReference type="Proteomes" id="UP000651668">
    <property type="component" value="Unassembled WGS sequence"/>
</dbReference>
<keyword evidence="8 9" id="KW-0624">Polysaccharide degradation</keyword>
<organism evidence="11 12">
    <name type="scientific">Pedobacter quisquiliarum</name>
    <dbReference type="NCBI Taxonomy" id="1834438"/>
    <lineage>
        <taxon>Bacteria</taxon>
        <taxon>Pseudomonadati</taxon>
        <taxon>Bacteroidota</taxon>
        <taxon>Sphingobacteriia</taxon>
        <taxon>Sphingobacteriales</taxon>
        <taxon>Sphingobacteriaceae</taxon>
        <taxon>Pedobacter</taxon>
    </lineage>
</organism>
<evidence type="ECO:0000256" key="8">
    <source>
        <dbReference type="ARBA" id="ARBA00023326"/>
    </source>
</evidence>
<feature type="domain" description="GH10" evidence="10">
    <location>
        <begin position="1"/>
        <end position="319"/>
    </location>
</feature>
<dbReference type="Pfam" id="PF00331">
    <property type="entry name" value="Glyco_hydro_10"/>
    <property type="match status" value="1"/>
</dbReference>
<evidence type="ECO:0000256" key="5">
    <source>
        <dbReference type="ARBA" id="ARBA00022801"/>
    </source>
</evidence>
<dbReference type="PANTHER" id="PTHR31490:SF88">
    <property type="entry name" value="BETA-XYLANASE"/>
    <property type="match status" value="1"/>
</dbReference>
<reference evidence="11" key="1">
    <citation type="journal article" date="2014" name="Int. J. Syst. Evol. Microbiol.">
        <title>Complete genome sequence of Corynebacterium casei LMG S-19264T (=DSM 44701T), isolated from a smear-ripened cheese.</title>
        <authorList>
            <consortium name="US DOE Joint Genome Institute (JGI-PGF)"/>
            <person name="Walter F."/>
            <person name="Albersmeier A."/>
            <person name="Kalinowski J."/>
            <person name="Ruckert C."/>
        </authorList>
    </citation>
    <scope>NUCLEOTIDE SEQUENCE</scope>
    <source>
        <strain evidence="11">CGMCC 1.15343</strain>
    </source>
</reference>
<evidence type="ECO:0000256" key="7">
    <source>
        <dbReference type="ARBA" id="ARBA00023295"/>
    </source>
</evidence>
<accession>A0A916XF54</accession>
<keyword evidence="7 9" id="KW-0326">Glycosidase</keyword>
<evidence type="ECO:0000256" key="3">
    <source>
        <dbReference type="ARBA" id="ARBA00022651"/>
    </source>
</evidence>
<evidence type="ECO:0000313" key="11">
    <source>
        <dbReference type="EMBL" id="GGC69067.1"/>
    </source>
</evidence>
<gene>
    <name evidence="11" type="ORF">GCM10011387_23080</name>
</gene>
<proteinExistence type="inferred from homology"/>
<keyword evidence="6 9" id="KW-0119">Carbohydrate metabolism</keyword>
<comment type="similarity">
    <text evidence="2 9">Belongs to the glycosyl hydrolase 10 (cellulase F) family.</text>
</comment>
<dbReference type="SMART" id="SM00633">
    <property type="entry name" value="Glyco_10"/>
    <property type="match status" value="1"/>
</dbReference>
<dbReference type="PANTHER" id="PTHR31490">
    <property type="entry name" value="GLYCOSYL HYDROLASE"/>
    <property type="match status" value="1"/>
</dbReference>
<evidence type="ECO:0000256" key="9">
    <source>
        <dbReference type="RuleBase" id="RU361174"/>
    </source>
</evidence>
<dbReference type="PROSITE" id="PS51760">
    <property type="entry name" value="GH10_2"/>
    <property type="match status" value="1"/>
</dbReference>
<evidence type="ECO:0000256" key="6">
    <source>
        <dbReference type="ARBA" id="ARBA00023277"/>
    </source>
</evidence>
<dbReference type="InterPro" id="IPR044846">
    <property type="entry name" value="GH10"/>
</dbReference>
<dbReference type="Gene3D" id="3.20.20.80">
    <property type="entry name" value="Glycosidases"/>
    <property type="match status" value="1"/>
</dbReference>
<dbReference type="EC" id="3.2.1.8" evidence="9"/>
<reference evidence="11" key="2">
    <citation type="submission" date="2020-09" db="EMBL/GenBank/DDBJ databases">
        <authorList>
            <person name="Sun Q."/>
            <person name="Zhou Y."/>
        </authorList>
    </citation>
    <scope>NUCLEOTIDE SEQUENCE</scope>
    <source>
        <strain evidence="11">CGMCC 1.15343</strain>
    </source>
</reference>
<dbReference type="SUPFAM" id="SSF51445">
    <property type="entry name" value="(Trans)glycosidases"/>
    <property type="match status" value="1"/>
</dbReference>
<comment type="caution">
    <text evidence="11">The sequence shown here is derived from an EMBL/GenBank/DDBJ whole genome shotgun (WGS) entry which is preliminary data.</text>
</comment>
<evidence type="ECO:0000256" key="1">
    <source>
        <dbReference type="ARBA" id="ARBA00000681"/>
    </source>
</evidence>
<keyword evidence="3" id="KW-0858">Xylan degradation</keyword>
<dbReference type="InterPro" id="IPR001000">
    <property type="entry name" value="GH10_dom"/>
</dbReference>
<dbReference type="GO" id="GO:0031176">
    <property type="term" value="F:endo-1,4-beta-xylanase activity"/>
    <property type="evidence" value="ECO:0007669"/>
    <property type="project" value="UniProtKB-EC"/>
</dbReference>
<name>A0A916XF54_9SPHI</name>
<evidence type="ECO:0000313" key="12">
    <source>
        <dbReference type="Proteomes" id="UP000651668"/>
    </source>
</evidence>
<protein>
    <recommendedName>
        <fullName evidence="9">Beta-xylanase</fullName>
        <ecNumber evidence="9">3.2.1.8</ecNumber>
    </recommendedName>
</protein>
<sequence length="323" mass="36737">MKSAFDFPVGAAVVKELLEKPEYANTVSKHFSRIGSESDFKWGSVHPSKDKYTFAKADAVVAFAQKHNMKVHAHTLLWAHDGNEPKWVKEFQGDAAAWEQLMKDHIYTVVKHFKGKVQSWDVVNEPIKEGGVYTNSIWYRKLGKDYIIKAFKFAQEADPQAKLFLNDYGQEYGGKKMKELLNIVDEAKKQGVKIHGMGFQLHTVLRMEAKPIMTNLKLAADKGLLIHISEFDISVKYGMPATFQLSDAMNKAQGEKYKEIVSGYMKVVPKSQQWGITTWGVSDKTSYFNKGYPNSDHDYPLLFDRNYQPKEAFYGFLNAGLGK</sequence>
<dbReference type="AlphaFoldDB" id="A0A916XF54"/>
<dbReference type="GO" id="GO:0045493">
    <property type="term" value="P:xylan catabolic process"/>
    <property type="evidence" value="ECO:0007669"/>
    <property type="project" value="UniProtKB-KW"/>
</dbReference>
<evidence type="ECO:0000259" key="10">
    <source>
        <dbReference type="PROSITE" id="PS51760"/>
    </source>
</evidence>
<keyword evidence="12" id="KW-1185">Reference proteome</keyword>
<dbReference type="EMBL" id="BMIL01000007">
    <property type="protein sequence ID" value="GGC69067.1"/>
    <property type="molecule type" value="Genomic_DNA"/>
</dbReference>
<evidence type="ECO:0000256" key="4">
    <source>
        <dbReference type="ARBA" id="ARBA00022729"/>
    </source>
</evidence>